<dbReference type="GO" id="GO:0016977">
    <property type="term" value="F:chitosanase activity"/>
    <property type="evidence" value="ECO:0007669"/>
    <property type="project" value="InterPro"/>
</dbReference>
<evidence type="ECO:0000256" key="2">
    <source>
        <dbReference type="ARBA" id="ARBA00022525"/>
    </source>
</evidence>
<comment type="caution">
    <text evidence="10">The sequence shown here is derived from an EMBL/GenBank/DDBJ whole genome shotgun (WGS) entry which is preliminary data.</text>
</comment>
<organism evidence="10 11">
    <name type="scientific">Rubritalea profundi</name>
    <dbReference type="NCBI Taxonomy" id="1658618"/>
    <lineage>
        <taxon>Bacteria</taxon>
        <taxon>Pseudomonadati</taxon>
        <taxon>Verrucomicrobiota</taxon>
        <taxon>Verrucomicrobiia</taxon>
        <taxon>Verrucomicrobiales</taxon>
        <taxon>Rubritaleaceae</taxon>
        <taxon>Rubritalea</taxon>
    </lineage>
</organism>
<keyword evidence="4" id="KW-0378">Hydrolase</keyword>
<keyword evidence="2" id="KW-0964">Secreted</keyword>
<dbReference type="GO" id="GO:0005576">
    <property type="term" value="C:extracellular region"/>
    <property type="evidence" value="ECO:0007669"/>
    <property type="project" value="UniProtKB-SubCell"/>
</dbReference>
<accession>A0A2S7TYM1</accession>
<evidence type="ECO:0000256" key="8">
    <source>
        <dbReference type="SAM" id="MobiDB-lite"/>
    </source>
</evidence>
<dbReference type="InterPro" id="IPR009939">
    <property type="entry name" value="Chitosanase_fungal"/>
</dbReference>
<name>A0A2S7TYM1_9BACT</name>
<proteinExistence type="predicted"/>
<sequence length="511" mass="56974">MTSKHSKEALLSKNGKSSNGLPWLRCSFFLIVLFAVVVPFTSIPRTLKDYAKELILAQREVNRISYVPNESMQEENIHVEVEIAPEVIPEPELKPEPELVKDPILVAKVYQPKEHFVGTKGDMVRMSKGFHFDYAFETSKGDLASVERNNKKSYVAEYRLKVPLPKASTSIKDLSSVNSHLPKLLPGLEVMLEGSVVSGFYYTLYKNKVKRLEREVLKLNELSTKHNFYDCETILNLKSPTTGRKVLLLQGDMDVVSDGSDGDRLAKMPDKIVNSTYYQPFTSYGWKKTGKTANPMLTGWMKRIGNAKREMADKKTSADRKSWLKARIKMLDRGVADMKARSFLIAEYDPFIVMPVNMITNRSDKFAARVGDYAVVIFGDKIYPAIVGDGGPSFKVGEGSLRLAKEINSKASSYSRPVSDVTVTYLVFSNSRDIPASAPDYMKWHQRCSELLGEMGGLGEGVELQQWDDLLAPKELKGLKEAGALGGESEEELDSGAGADVEAPVDEGNDW</sequence>
<evidence type="ECO:0000256" key="4">
    <source>
        <dbReference type="ARBA" id="ARBA00022801"/>
    </source>
</evidence>
<dbReference type="EMBL" id="MQWA01000001">
    <property type="protein sequence ID" value="PQJ27849.1"/>
    <property type="molecule type" value="Genomic_DNA"/>
</dbReference>
<gene>
    <name evidence="10" type="ORF">BSZ32_04605</name>
</gene>
<evidence type="ECO:0000256" key="7">
    <source>
        <dbReference type="ARBA" id="ARBA00023326"/>
    </source>
</evidence>
<dbReference type="GO" id="GO:0000272">
    <property type="term" value="P:polysaccharide catabolic process"/>
    <property type="evidence" value="ECO:0007669"/>
    <property type="project" value="UniProtKB-KW"/>
</dbReference>
<dbReference type="Proteomes" id="UP000239907">
    <property type="component" value="Unassembled WGS sequence"/>
</dbReference>
<feature type="region of interest" description="Disordered" evidence="8">
    <location>
        <begin position="481"/>
        <end position="511"/>
    </location>
</feature>
<evidence type="ECO:0000256" key="6">
    <source>
        <dbReference type="ARBA" id="ARBA00023295"/>
    </source>
</evidence>
<comment type="subcellular location">
    <subcellularLocation>
        <location evidence="1">Secreted</location>
    </subcellularLocation>
</comment>
<keyword evidence="9" id="KW-0812">Transmembrane</keyword>
<keyword evidence="7" id="KW-0624">Polysaccharide degradation</keyword>
<feature type="transmembrane region" description="Helical" evidence="9">
    <location>
        <begin position="21"/>
        <end position="40"/>
    </location>
</feature>
<dbReference type="RefSeq" id="WP_105042342.1">
    <property type="nucleotide sequence ID" value="NZ_MQWA01000001.1"/>
</dbReference>
<dbReference type="Pfam" id="PF07335">
    <property type="entry name" value="Glyco_hydro_75"/>
    <property type="match status" value="1"/>
</dbReference>
<keyword evidence="9" id="KW-1133">Transmembrane helix</keyword>
<dbReference type="AlphaFoldDB" id="A0A2S7TYM1"/>
<keyword evidence="9" id="KW-0472">Membrane</keyword>
<evidence type="ECO:0000313" key="11">
    <source>
        <dbReference type="Proteomes" id="UP000239907"/>
    </source>
</evidence>
<evidence type="ECO:0000256" key="1">
    <source>
        <dbReference type="ARBA" id="ARBA00004613"/>
    </source>
</evidence>
<evidence type="ECO:0000313" key="10">
    <source>
        <dbReference type="EMBL" id="PQJ27849.1"/>
    </source>
</evidence>
<keyword evidence="5" id="KW-0119">Carbohydrate metabolism</keyword>
<reference evidence="10 11" key="1">
    <citation type="submission" date="2016-12" db="EMBL/GenBank/DDBJ databases">
        <title>Study of bacterial adaptation to deep sea.</title>
        <authorList>
            <person name="Song J."/>
            <person name="Yoshizawa S."/>
            <person name="Kogure K."/>
        </authorList>
    </citation>
    <scope>NUCLEOTIDE SEQUENCE [LARGE SCALE GENOMIC DNA]</scope>
    <source>
        <strain evidence="10 11">SAORIC-165</strain>
    </source>
</reference>
<keyword evidence="6" id="KW-0326">Glycosidase</keyword>
<dbReference type="OrthoDB" id="190437at2"/>
<evidence type="ECO:0000256" key="5">
    <source>
        <dbReference type="ARBA" id="ARBA00023277"/>
    </source>
</evidence>
<evidence type="ECO:0000256" key="3">
    <source>
        <dbReference type="ARBA" id="ARBA00022729"/>
    </source>
</evidence>
<keyword evidence="11" id="KW-1185">Reference proteome</keyword>
<keyword evidence="3" id="KW-0732">Signal</keyword>
<evidence type="ECO:0000256" key="9">
    <source>
        <dbReference type="SAM" id="Phobius"/>
    </source>
</evidence>
<protein>
    <submittedName>
        <fullName evidence="10">Uncharacterized protein</fullName>
    </submittedName>
</protein>